<evidence type="ECO:0000256" key="6">
    <source>
        <dbReference type="ARBA" id="ARBA00023136"/>
    </source>
</evidence>
<dbReference type="Proteomes" id="UP001318860">
    <property type="component" value="Unassembled WGS sequence"/>
</dbReference>
<evidence type="ECO:0000313" key="8">
    <source>
        <dbReference type="EMBL" id="KAK6119437.1"/>
    </source>
</evidence>
<dbReference type="InterPro" id="IPR027417">
    <property type="entry name" value="P-loop_NTPase"/>
</dbReference>
<accession>A0ABR0UA78</accession>
<dbReference type="Gene3D" id="3.40.50.300">
    <property type="entry name" value="P-loop containing nucleotide triphosphate hydrolases"/>
    <property type="match status" value="1"/>
</dbReference>
<dbReference type="Gene3D" id="1.20.1560.10">
    <property type="entry name" value="ABC transporter type 1, transmembrane domain"/>
    <property type="match status" value="1"/>
</dbReference>
<keyword evidence="9" id="KW-1185">Reference proteome</keyword>
<organism evidence="8 9">
    <name type="scientific">Rehmannia glutinosa</name>
    <name type="common">Chinese foxglove</name>
    <dbReference type="NCBI Taxonomy" id="99300"/>
    <lineage>
        <taxon>Eukaryota</taxon>
        <taxon>Viridiplantae</taxon>
        <taxon>Streptophyta</taxon>
        <taxon>Embryophyta</taxon>
        <taxon>Tracheophyta</taxon>
        <taxon>Spermatophyta</taxon>
        <taxon>Magnoliopsida</taxon>
        <taxon>eudicotyledons</taxon>
        <taxon>Gunneridae</taxon>
        <taxon>Pentapetalae</taxon>
        <taxon>asterids</taxon>
        <taxon>lamiids</taxon>
        <taxon>Lamiales</taxon>
        <taxon>Orobanchaceae</taxon>
        <taxon>Rehmannieae</taxon>
        <taxon>Rehmannia</taxon>
    </lineage>
</organism>
<evidence type="ECO:0000259" key="7">
    <source>
        <dbReference type="Pfam" id="PF00005"/>
    </source>
</evidence>
<evidence type="ECO:0000256" key="4">
    <source>
        <dbReference type="ARBA" id="ARBA00022737"/>
    </source>
</evidence>
<dbReference type="InterPro" id="IPR036640">
    <property type="entry name" value="ABC1_TM_sf"/>
</dbReference>
<dbReference type="EMBL" id="JABTTQ020003196">
    <property type="protein sequence ID" value="KAK6119437.1"/>
    <property type="molecule type" value="Genomic_DNA"/>
</dbReference>
<dbReference type="InterPro" id="IPR039421">
    <property type="entry name" value="Type_1_exporter"/>
</dbReference>
<evidence type="ECO:0000256" key="1">
    <source>
        <dbReference type="ARBA" id="ARBA00004141"/>
    </source>
</evidence>
<keyword evidence="5" id="KW-1133">Transmembrane helix</keyword>
<keyword evidence="6" id="KW-0472">Membrane</keyword>
<gene>
    <name evidence="8" type="ORF">DH2020_046821</name>
</gene>
<dbReference type="PANTHER" id="PTHR43394:SF11">
    <property type="entry name" value="ATP-BINDING CASSETTE TRANSPORTER"/>
    <property type="match status" value="1"/>
</dbReference>
<keyword evidence="4" id="KW-0677">Repeat</keyword>
<evidence type="ECO:0000256" key="2">
    <source>
        <dbReference type="ARBA" id="ARBA00022448"/>
    </source>
</evidence>
<protein>
    <recommendedName>
        <fullName evidence="7">ABC transporter domain-containing protein</fullName>
    </recommendedName>
</protein>
<evidence type="ECO:0000313" key="9">
    <source>
        <dbReference type="Proteomes" id="UP001318860"/>
    </source>
</evidence>
<dbReference type="PANTHER" id="PTHR43394">
    <property type="entry name" value="ATP-DEPENDENT PERMEASE MDL1, MITOCHONDRIAL"/>
    <property type="match status" value="1"/>
</dbReference>
<evidence type="ECO:0000256" key="3">
    <source>
        <dbReference type="ARBA" id="ARBA00022692"/>
    </source>
</evidence>
<keyword evidence="2" id="KW-0813">Transport</keyword>
<sequence length="173" mass="19353">MGEKQDWPKVLDWEYCIAFFFFHGRCSSGSPALLSIRTLPMEESLSPQCSMSLGQAAPYITSFIRAKEAALPIFQMIERNRVSKNSMCGRKLCKLDGHIQFKKVTFNYPSRPDVLIFDNLSFEIPLGKILAVVGGSGSGKSTIITLIERFYKPLSGHILLDGTDIMELDLKVV</sequence>
<dbReference type="Pfam" id="PF00005">
    <property type="entry name" value="ABC_tran"/>
    <property type="match status" value="1"/>
</dbReference>
<comment type="subcellular location">
    <subcellularLocation>
        <location evidence="1">Membrane</location>
        <topology evidence="1">Multi-pass membrane protein</topology>
    </subcellularLocation>
</comment>
<comment type="caution">
    <text evidence="8">The sequence shown here is derived from an EMBL/GenBank/DDBJ whole genome shotgun (WGS) entry which is preliminary data.</text>
</comment>
<dbReference type="SUPFAM" id="SSF52540">
    <property type="entry name" value="P-loop containing nucleoside triphosphate hydrolases"/>
    <property type="match status" value="1"/>
</dbReference>
<reference evidence="8 9" key="1">
    <citation type="journal article" date="2021" name="Comput. Struct. Biotechnol. J.">
        <title>De novo genome assembly of the potent medicinal plant Rehmannia glutinosa using nanopore technology.</title>
        <authorList>
            <person name="Ma L."/>
            <person name="Dong C."/>
            <person name="Song C."/>
            <person name="Wang X."/>
            <person name="Zheng X."/>
            <person name="Niu Y."/>
            <person name="Chen S."/>
            <person name="Feng W."/>
        </authorList>
    </citation>
    <scope>NUCLEOTIDE SEQUENCE [LARGE SCALE GENOMIC DNA]</scope>
    <source>
        <strain evidence="8">DH-2019</strain>
    </source>
</reference>
<keyword evidence="3" id="KW-0812">Transmembrane</keyword>
<dbReference type="InterPro" id="IPR003439">
    <property type="entry name" value="ABC_transporter-like_ATP-bd"/>
</dbReference>
<feature type="domain" description="ABC transporter" evidence="7">
    <location>
        <begin position="118"/>
        <end position="167"/>
    </location>
</feature>
<name>A0ABR0UA78_REHGL</name>
<evidence type="ECO:0000256" key="5">
    <source>
        <dbReference type="ARBA" id="ARBA00022989"/>
    </source>
</evidence>
<proteinExistence type="predicted"/>